<proteinExistence type="predicted"/>
<evidence type="ECO:0000313" key="1">
    <source>
        <dbReference type="EMBL" id="KKU22521.1"/>
    </source>
</evidence>
<sequence>MATSSLSLRETKIPLQRNQKIGLLLRFKFTEQAFYNQFYFAWLGTSSACSSSRTSLMMSAVDRFFIEESSFQESVSIYTNPFLIYMYQVISSSAKAEKTIKVNLLRAGVEYLTQLCFRIIKNLSDCMVAKDGTKTTVDKFPILVSFYKITRKE</sequence>
<gene>
    <name evidence="1" type="ORF">UX31_C0001G0039</name>
</gene>
<dbReference type="Proteomes" id="UP000034107">
    <property type="component" value="Unassembled WGS sequence"/>
</dbReference>
<protein>
    <submittedName>
        <fullName evidence="1">Uncharacterized protein</fullName>
    </submittedName>
</protein>
<dbReference type="AlphaFoldDB" id="A0A0G1NQ23"/>
<name>A0A0G1NQ23_9BACT</name>
<reference evidence="1 2" key="1">
    <citation type="journal article" date="2015" name="Nature">
        <title>rRNA introns, odd ribosomes, and small enigmatic genomes across a large radiation of phyla.</title>
        <authorList>
            <person name="Brown C.T."/>
            <person name="Hug L.A."/>
            <person name="Thomas B.C."/>
            <person name="Sharon I."/>
            <person name="Castelle C.J."/>
            <person name="Singh A."/>
            <person name="Wilkins M.J."/>
            <person name="Williams K.H."/>
            <person name="Banfield J.F."/>
        </authorList>
    </citation>
    <scope>NUCLEOTIDE SEQUENCE [LARGE SCALE GENOMIC DNA]</scope>
</reference>
<organism evidence="1 2">
    <name type="scientific">Candidatus Nomurabacteria bacterium GW2011_GWA1_46_11</name>
    <dbReference type="NCBI Taxonomy" id="1618732"/>
    <lineage>
        <taxon>Bacteria</taxon>
        <taxon>Candidatus Nomuraibacteriota</taxon>
    </lineage>
</organism>
<evidence type="ECO:0000313" key="2">
    <source>
        <dbReference type="Proteomes" id="UP000034107"/>
    </source>
</evidence>
<dbReference type="EMBL" id="LCLS01000001">
    <property type="protein sequence ID" value="KKU22521.1"/>
    <property type="molecule type" value="Genomic_DNA"/>
</dbReference>
<accession>A0A0G1NQ23</accession>
<comment type="caution">
    <text evidence="1">The sequence shown here is derived from an EMBL/GenBank/DDBJ whole genome shotgun (WGS) entry which is preliminary data.</text>
</comment>